<organism evidence="3 4">
    <name type="scientific">Nematostella vectensis</name>
    <name type="common">Starlet sea anemone</name>
    <dbReference type="NCBI Taxonomy" id="45351"/>
    <lineage>
        <taxon>Eukaryota</taxon>
        <taxon>Metazoa</taxon>
        <taxon>Cnidaria</taxon>
        <taxon>Anthozoa</taxon>
        <taxon>Hexacorallia</taxon>
        <taxon>Actiniaria</taxon>
        <taxon>Edwardsiidae</taxon>
        <taxon>Nematostella</taxon>
    </lineage>
</organism>
<gene>
    <name evidence="3" type="ORF">NEMVEDRAFT_v1g159424</name>
</gene>
<dbReference type="PANTHER" id="PTHR14119:SF3">
    <property type="entry name" value="ISOCHORISMATASE DOMAIN-CONTAINING PROTEIN 2"/>
    <property type="match status" value="1"/>
</dbReference>
<dbReference type="InParanoid" id="A7RJ93"/>
<dbReference type="HOGENOM" id="CLU_066901_0_1_1"/>
<dbReference type="KEGG" id="nve:5520882"/>
<dbReference type="Proteomes" id="UP000001593">
    <property type="component" value="Unassembled WGS sequence"/>
</dbReference>
<name>A7RJ93_NEMVE</name>
<dbReference type="AlphaFoldDB" id="A7RJ93"/>
<evidence type="ECO:0000259" key="2">
    <source>
        <dbReference type="Pfam" id="PF00857"/>
    </source>
</evidence>
<accession>A7RJ93</accession>
<reference evidence="3 4" key="1">
    <citation type="journal article" date="2007" name="Science">
        <title>Sea anemone genome reveals ancestral eumetazoan gene repertoire and genomic organization.</title>
        <authorList>
            <person name="Putnam N.H."/>
            <person name="Srivastava M."/>
            <person name="Hellsten U."/>
            <person name="Dirks B."/>
            <person name="Chapman J."/>
            <person name="Salamov A."/>
            <person name="Terry A."/>
            <person name="Shapiro H."/>
            <person name="Lindquist E."/>
            <person name="Kapitonov V.V."/>
            <person name="Jurka J."/>
            <person name="Genikhovich G."/>
            <person name="Grigoriev I.V."/>
            <person name="Lucas S.M."/>
            <person name="Steele R.E."/>
            <person name="Finnerty J.R."/>
            <person name="Technau U."/>
            <person name="Martindale M.Q."/>
            <person name="Rokhsar D.S."/>
        </authorList>
    </citation>
    <scope>NUCLEOTIDE SEQUENCE [LARGE SCALE GENOMIC DNA]</scope>
    <source>
        <strain evidence="4">CH2 X CH6</strain>
    </source>
</reference>
<dbReference type="Gene3D" id="3.40.50.850">
    <property type="entry name" value="Isochorismatase-like"/>
    <property type="match status" value="1"/>
</dbReference>
<dbReference type="InterPro" id="IPR036380">
    <property type="entry name" value="Isochorismatase-like_sf"/>
</dbReference>
<dbReference type="eggNOG" id="KOG4044">
    <property type="taxonomic scope" value="Eukaryota"/>
</dbReference>
<feature type="domain" description="Isochorismatase-like" evidence="2">
    <location>
        <begin position="14"/>
        <end position="166"/>
    </location>
</feature>
<dbReference type="PANTHER" id="PTHR14119">
    <property type="entry name" value="HYDROLASE"/>
    <property type="match status" value="1"/>
</dbReference>
<dbReference type="Pfam" id="PF00857">
    <property type="entry name" value="Isochorismatase"/>
    <property type="match status" value="1"/>
</dbReference>
<dbReference type="PhylomeDB" id="A7RJ93"/>
<dbReference type="STRING" id="45351.A7RJ93"/>
<proteinExistence type="inferred from homology"/>
<dbReference type="InterPro" id="IPR000868">
    <property type="entry name" value="Isochorismatase-like_dom"/>
</dbReference>
<evidence type="ECO:0000313" key="4">
    <source>
        <dbReference type="Proteomes" id="UP000001593"/>
    </source>
</evidence>
<dbReference type="InterPro" id="IPR050993">
    <property type="entry name" value="Isochorismatase_domain"/>
</dbReference>
<dbReference type="SUPFAM" id="SSF52499">
    <property type="entry name" value="Isochorismatase-like hydrolases"/>
    <property type="match status" value="1"/>
</dbReference>
<dbReference type="GO" id="GO:0005737">
    <property type="term" value="C:cytoplasm"/>
    <property type="evidence" value="ECO:0000318"/>
    <property type="project" value="GO_Central"/>
</dbReference>
<evidence type="ECO:0000256" key="1">
    <source>
        <dbReference type="ARBA" id="ARBA00006336"/>
    </source>
</evidence>
<dbReference type="OrthoDB" id="269496at2759"/>
<dbReference type="EMBL" id="DS469513">
    <property type="protein sequence ID" value="EDO48540.1"/>
    <property type="molecule type" value="Genomic_DNA"/>
</dbReference>
<protein>
    <recommendedName>
        <fullName evidence="2">Isochorismatase-like domain-containing protein</fullName>
    </recommendedName>
</protein>
<comment type="similarity">
    <text evidence="1">Belongs to the isochorismatase family.</text>
</comment>
<dbReference type="OMA" id="HVCVFQT"/>
<keyword evidence="4" id="KW-1185">Reference proteome</keyword>
<dbReference type="FunFam" id="3.40.50.850:FF:000001">
    <property type="entry name" value="Isochorismatase domain-containing protein 1"/>
    <property type="match status" value="1"/>
</dbReference>
<sequence length="203" mass="22629">MAGTRSGKLFLDSTVFFMCDMQEDFRRFIAYFPDITTVAKRMVDSAKILDIPVLATEHNPQGPLGPTVEDIDTSFFKNYIFPKHTLSMLGCEGFANKFHKMSKNVKAVVLFGVMADICIFNTSLDLVDEGFDVHVVADGVSSKHNCERMIALERLRQSGVFVSTSKSILLHLMKDTSLPFYEEVRLLANNAPPDQGLINALGQ</sequence>
<evidence type="ECO:0000313" key="3">
    <source>
        <dbReference type="EMBL" id="EDO48540.1"/>
    </source>
</evidence>